<protein>
    <submittedName>
        <fullName evidence="1">Uncharacterized protein</fullName>
    </submittedName>
</protein>
<comment type="caution">
    <text evidence="1">The sequence shown here is derived from an EMBL/GenBank/DDBJ whole genome shotgun (WGS) entry which is preliminary data.</text>
</comment>
<gene>
    <name evidence="1" type="ORF">RRG08_000616</name>
</gene>
<organism evidence="1 2">
    <name type="scientific">Elysia crispata</name>
    <name type="common">lettuce slug</name>
    <dbReference type="NCBI Taxonomy" id="231223"/>
    <lineage>
        <taxon>Eukaryota</taxon>
        <taxon>Metazoa</taxon>
        <taxon>Spiralia</taxon>
        <taxon>Lophotrochozoa</taxon>
        <taxon>Mollusca</taxon>
        <taxon>Gastropoda</taxon>
        <taxon>Heterobranchia</taxon>
        <taxon>Euthyneura</taxon>
        <taxon>Panpulmonata</taxon>
        <taxon>Sacoglossa</taxon>
        <taxon>Placobranchoidea</taxon>
        <taxon>Plakobranchidae</taxon>
        <taxon>Elysia</taxon>
    </lineage>
</organism>
<dbReference type="EMBL" id="JAWDGP010006684">
    <property type="protein sequence ID" value="KAK3736869.1"/>
    <property type="molecule type" value="Genomic_DNA"/>
</dbReference>
<dbReference type="AlphaFoldDB" id="A0AAE1CU79"/>
<sequence>MECDRSSERVLGEEGLKGRGLRATLATDAEKEKKRGWGAARGAQVGAHARDLLHDTARVREGVNVWMTETGEERRGRFRSGQEMTGRARG</sequence>
<accession>A0AAE1CU79</accession>
<evidence type="ECO:0000313" key="1">
    <source>
        <dbReference type="EMBL" id="KAK3736869.1"/>
    </source>
</evidence>
<evidence type="ECO:0000313" key="2">
    <source>
        <dbReference type="Proteomes" id="UP001283361"/>
    </source>
</evidence>
<dbReference type="Proteomes" id="UP001283361">
    <property type="component" value="Unassembled WGS sequence"/>
</dbReference>
<keyword evidence="2" id="KW-1185">Reference proteome</keyword>
<proteinExistence type="predicted"/>
<name>A0AAE1CU79_9GAST</name>
<reference evidence="1" key="1">
    <citation type="journal article" date="2023" name="G3 (Bethesda)">
        <title>A reference genome for the long-term kleptoplast-retaining sea slug Elysia crispata morphotype clarki.</title>
        <authorList>
            <person name="Eastman K.E."/>
            <person name="Pendleton A.L."/>
            <person name="Shaikh M.A."/>
            <person name="Suttiyut T."/>
            <person name="Ogas R."/>
            <person name="Tomko P."/>
            <person name="Gavelis G."/>
            <person name="Widhalm J.R."/>
            <person name="Wisecaver J.H."/>
        </authorList>
    </citation>
    <scope>NUCLEOTIDE SEQUENCE</scope>
    <source>
        <strain evidence="1">ECLA1</strain>
    </source>
</reference>